<name>A0A0C9REB4_9HYME</name>
<feature type="non-terminal residue" evidence="3">
    <location>
        <position position="1"/>
    </location>
</feature>
<sequence length="392" mass="46508">RLFHIIQKFLNIRFVKWINIRQGENSCHDLVIFPSRWQPNEFPQNHKASPSPSPINQRMSLRRIHFYHKIVDESKTSPPTTPSWSQTRSKFQYAFKHDDYRDNNMTQMYHHAKFRWTENLTSRFIQLRRENGKLFTGRKYSAQGGWEHILKLMRREFPTIMADVQYRVLKKKWSNLLQQYKEFKNPVQGDKNRADDVSWPFFNAIEEVVHGQRSVRAVPDNYAEDNEIEEEVDPHEFLCVSVTPSDEQISPPVSPVEEKYNHLDDTPIQVEEFSRSRSSKSECTPSISVKDVTKLRRTENQSRVSQQQLQMIRTAVNQAKRPKQSVETEVNKKNKRHHIERNPQDSGTPQSTEAQLVHKFEEFIEYTKQRDEENRLIMLRILSAVEKIADKF</sequence>
<feature type="region of interest" description="Disordered" evidence="1">
    <location>
        <begin position="318"/>
        <end position="353"/>
    </location>
</feature>
<organism evidence="3">
    <name type="scientific">Fopius arisanus</name>
    <dbReference type="NCBI Taxonomy" id="64838"/>
    <lineage>
        <taxon>Eukaryota</taxon>
        <taxon>Metazoa</taxon>
        <taxon>Ecdysozoa</taxon>
        <taxon>Arthropoda</taxon>
        <taxon>Hexapoda</taxon>
        <taxon>Insecta</taxon>
        <taxon>Pterygota</taxon>
        <taxon>Neoptera</taxon>
        <taxon>Endopterygota</taxon>
        <taxon>Hymenoptera</taxon>
        <taxon>Apocrita</taxon>
        <taxon>Ichneumonoidea</taxon>
        <taxon>Braconidae</taxon>
        <taxon>Opiinae</taxon>
        <taxon>Fopius</taxon>
    </lineage>
</organism>
<accession>A0A0C9REB4</accession>
<feature type="domain" description="Myb/SANT-like DNA-binding" evidence="2">
    <location>
        <begin position="115"/>
        <end position="207"/>
    </location>
</feature>
<protein>
    <submittedName>
        <fullName evidence="3">GT-1 protein</fullName>
    </submittedName>
</protein>
<feature type="compositionally biased region" description="Polar residues" evidence="1">
    <location>
        <begin position="344"/>
        <end position="353"/>
    </location>
</feature>
<proteinExistence type="predicted"/>
<dbReference type="Pfam" id="PF13837">
    <property type="entry name" value="Myb_DNA-bind_4"/>
    <property type="match status" value="1"/>
</dbReference>
<gene>
    <name evidence="3" type="primary">GT-1</name>
    <name evidence="3" type="ORF">g.11147</name>
</gene>
<reference evidence="3" key="1">
    <citation type="submission" date="2015-01" db="EMBL/GenBank/DDBJ databases">
        <title>Transcriptome Assembly of Fopius arisanus.</title>
        <authorList>
            <person name="Geib S."/>
        </authorList>
    </citation>
    <scope>NUCLEOTIDE SEQUENCE</scope>
</reference>
<dbReference type="EMBL" id="GBYB01006690">
    <property type="protein sequence ID" value="JAG76457.1"/>
    <property type="molecule type" value="Transcribed_RNA"/>
</dbReference>
<evidence type="ECO:0000259" key="2">
    <source>
        <dbReference type="Pfam" id="PF13837"/>
    </source>
</evidence>
<evidence type="ECO:0000256" key="1">
    <source>
        <dbReference type="SAM" id="MobiDB-lite"/>
    </source>
</evidence>
<evidence type="ECO:0000313" key="3">
    <source>
        <dbReference type="EMBL" id="JAG76457.1"/>
    </source>
</evidence>
<dbReference type="InterPro" id="IPR044822">
    <property type="entry name" value="Myb_DNA-bind_4"/>
</dbReference>
<dbReference type="AlphaFoldDB" id="A0A0C9REB4"/>